<dbReference type="KEGG" id="ccos:Pan44_44440"/>
<accession>A0A517SJU1</accession>
<dbReference type="InParanoid" id="A0A517SJU1"/>
<dbReference type="NCBIfam" id="TIGR00738">
    <property type="entry name" value="rrf2_super"/>
    <property type="match status" value="1"/>
</dbReference>
<evidence type="ECO:0000313" key="3">
    <source>
        <dbReference type="Proteomes" id="UP000315700"/>
    </source>
</evidence>
<sequence length="152" mass="17292">MRLSRKSDYALRALVTLAEQPGRTISIRELAEVNDVPRRFLEHIMLEMKSKGIVRSIPGRIGGFELAMPPEQVTMGRIVRLFDEMLAPIPCVSGTHYEPCTQENRCRFRRVLLDIRNYTARRMEEASLATLIAMQPVAKKEVFGEYLEGAGI</sequence>
<dbReference type="RefSeq" id="WP_145033824.1">
    <property type="nucleotide sequence ID" value="NZ_CP036271.1"/>
</dbReference>
<dbReference type="GO" id="GO:0005829">
    <property type="term" value="C:cytosol"/>
    <property type="evidence" value="ECO:0007669"/>
    <property type="project" value="TreeGrafter"/>
</dbReference>
<reference evidence="2 3" key="1">
    <citation type="submission" date="2019-02" db="EMBL/GenBank/DDBJ databases">
        <title>Deep-cultivation of Planctomycetes and their phenomic and genomic characterization uncovers novel biology.</title>
        <authorList>
            <person name="Wiegand S."/>
            <person name="Jogler M."/>
            <person name="Boedeker C."/>
            <person name="Pinto D."/>
            <person name="Vollmers J."/>
            <person name="Rivas-Marin E."/>
            <person name="Kohn T."/>
            <person name="Peeters S.H."/>
            <person name="Heuer A."/>
            <person name="Rast P."/>
            <person name="Oberbeckmann S."/>
            <person name="Bunk B."/>
            <person name="Jeske O."/>
            <person name="Meyerdierks A."/>
            <person name="Storesund J.E."/>
            <person name="Kallscheuer N."/>
            <person name="Luecker S."/>
            <person name="Lage O.M."/>
            <person name="Pohl T."/>
            <person name="Merkel B.J."/>
            <person name="Hornburger P."/>
            <person name="Mueller R.-W."/>
            <person name="Bruemmer F."/>
            <person name="Labrenz M."/>
            <person name="Spormann A.M."/>
            <person name="Op den Camp H."/>
            <person name="Overmann J."/>
            <person name="Amann R."/>
            <person name="Jetten M.S.M."/>
            <person name="Mascher T."/>
            <person name="Medema M.H."/>
            <person name="Devos D.P."/>
            <person name="Kaster A.-K."/>
            <person name="Ovreas L."/>
            <person name="Rohde M."/>
            <person name="Galperin M.Y."/>
            <person name="Jogler C."/>
        </authorList>
    </citation>
    <scope>NUCLEOTIDE SEQUENCE [LARGE SCALE GENOMIC DNA]</scope>
    <source>
        <strain evidence="2 3">Pan44</strain>
    </source>
</reference>
<keyword evidence="3" id="KW-1185">Reference proteome</keyword>
<dbReference type="Pfam" id="PF02082">
    <property type="entry name" value="Rrf2"/>
    <property type="match status" value="1"/>
</dbReference>
<dbReference type="PANTHER" id="PTHR33221:SF5">
    <property type="entry name" value="HTH-TYPE TRANSCRIPTIONAL REGULATOR ISCR"/>
    <property type="match status" value="1"/>
</dbReference>
<dbReference type="InterPro" id="IPR036390">
    <property type="entry name" value="WH_DNA-bd_sf"/>
</dbReference>
<evidence type="ECO:0000256" key="1">
    <source>
        <dbReference type="ARBA" id="ARBA00023125"/>
    </source>
</evidence>
<gene>
    <name evidence="2" type="primary">cymR</name>
    <name evidence="2" type="ORF">Pan44_44440</name>
</gene>
<dbReference type="InterPro" id="IPR036388">
    <property type="entry name" value="WH-like_DNA-bd_sf"/>
</dbReference>
<keyword evidence="1" id="KW-0238">DNA-binding</keyword>
<dbReference type="AlphaFoldDB" id="A0A517SJU1"/>
<dbReference type="InterPro" id="IPR000944">
    <property type="entry name" value="Tscrpt_reg_Rrf2"/>
</dbReference>
<dbReference type="Proteomes" id="UP000315700">
    <property type="component" value="Chromosome"/>
</dbReference>
<dbReference type="PROSITE" id="PS51197">
    <property type="entry name" value="HTH_RRF2_2"/>
    <property type="match status" value="1"/>
</dbReference>
<dbReference type="OrthoDB" id="270199at2"/>
<dbReference type="EMBL" id="CP036271">
    <property type="protein sequence ID" value="QDT56390.1"/>
    <property type="molecule type" value="Genomic_DNA"/>
</dbReference>
<dbReference type="Gene3D" id="1.10.10.10">
    <property type="entry name" value="Winged helix-like DNA-binding domain superfamily/Winged helix DNA-binding domain"/>
    <property type="match status" value="1"/>
</dbReference>
<proteinExistence type="predicted"/>
<organism evidence="2 3">
    <name type="scientific">Caulifigura coniformis</name>
    <dbReference type="NCBI Taxonomy" id="2527983"/>
    <lineage>
        <taxon>Bacteria</taxon>
        <taxon>Pseudomonadati</taxon>
        <taxon>Planctomycetota</taxon>
        <taxon>Planctomycetia</taxon>
        <taxon>Planctomycetales</taxon>
        <taxon>Planctomycetaceae</taxon>
        <taxon>Caulifigura</taxon>
    </lineage>
</organism>
<dbReference type="PANTHER" id="PTHR33221">
    <property type="entry name" value="WINGED HELIX-TURN-HELIX TRANSCRIPTIONAL REGULATOR, RRF2 FAMILY"/>
    <property type="match status" value="1"/>
</dbReference>
<dbReference type="GO" id="GO:0003700">
    <property type="term" value="F:DNA-binding transcription factor activity"/>
    <property type="evidence" value="ECO:0007669"/>
    <property type="project" value="TreeGrafter"/>
</dbReference>
<dbReference type="SUPFAM" id="SSF46785">
    <property type="entry name" value="Winged helix' DNA-binding domain"/>
    <property type="match status" value="1"/>
</dbReference>
<name>A0A517SJU1_9PLAN</name>
<protein>
    <submittedName>
        <fullName evidence="2">HTH-type transcriptional regulator CymR</fullName>
    </submittedName>
</protein>
<dbReference type="FunCoup" id="A0A517SJU1">
    <property type="interactions" value="205"/>
</dbReference>
<dbReference type="GO" id="GO:0003677">
    <property type="term" value="F:DNA binding"/>
    <property type="evidence" value="ECO:0007669"/>
    <property type="project" value="UniProtKB-KW"/>
</dbReference>
<evidence type="ECO:0000313" key="2">
    <source>
        <dbReference type="EMBL" id="QDT56390.1"/>
    </source>
</evidence>